<keyword evidence="10" id="KW-1185">Reference proteome</keyword>
<evidence type="ECO:0000313" key="9">
    <source>
        <dbReference type="EMBL" id="GES33580.1"/>
    </source>
</evidence>
<dbReference type="GO" id="GO:0046677">
    <property type="term" value="P:response to antibiotic"/>
    <property type="evidence" value="ECO:0007669"/>
    <property type="project" value="UniProtKB-KW"/>
</dbReference>
<evidence type="ECO:0000256" key="7">
    <source>
        <dbReference type="SAM" id="Phobius"/>
    </source>
</evidence>
<reference evidence="9 10" key="1">
    <citation type="submission" date="2019-10" db="EMBL/GenBank/DDBJ databases">
        <title>Whole genome shotgun sequence of Streptomyces angustmyceticus NBRC 3934.</title>
        <authorList>
            <person name="Hosoyama A."/>
            <person name="Ichikawa N."/>
            <person name="Kimura A."/>
            <person name="Kitahashi Y."/>
            <person name="Komaki H."/>
            <person name="Uohara A."/>
        </authorList>
    </citation>
    <scope>NUCLEOTIDE SEQUENCE [LARGE SCALE GENOMIC DNA]</scope>
    <source>
        <strain evidence="9 10">NBRC 3934</strain>
    </source>
</reference>
<evidence type="ECO:0000256" key="2">
    <source>
        <dbReference type="ARBA" id="ARBA00022448"/>
    </source>
</evidence>
<feature type="transmembrane region" description="Helical" evidence="7">
    <location>
        <begin position="277"/>
        <end position="297"/>
    </location>
</feature>
<feature type="transmembrane region" description="Helical" evidence="7">
    <location>
        <begin position="107"/>
        <end position="129"/>
    </location>
</feature>
<feature type="transmembrane region" description="Helical" evidence="7">
    <location>
        <begin position="317"/>
        <end position="336"/>
    </location>
</feature>
<feature type="transmembrane region" description="Helical" evidence="7">
    <location>
        <begin position="193"/>
        <end position="216"/>
    </location>
</feature>
<keyword evidence="2" id="KW-0813">Transport</keyword>
<feature type="transmembrane region" description="Helical" evidence="7">
    <location>
        <begin position="168"/>
        <end position="187"/>
    </location>
</feature>
<dbReference type="InterPro" id="IPR011701">
    <property type="entry name" value="MFS"/>
</dbReference>
<feature type="transmembrane region" description="Helical" evidence="7">
    <location>
        <begin position="384"/>
        <end position="404"/>
    </location>
</feature>
<evidence type="ECO:0000256" key="4">
    <source>
        <dbReference type="ARBA" id="ARBA00022989"/>
    </source>
</evidence>
<keyword evidence="5 7" id="KW-0472">Membrane</keyword>
<keyword evidence="4 7" id="KW-1133">Transmembrane helix</keyword>
<gene>
    <name evidence="9" type="ORF">San01_60680</name>
</gene>
<dbReference type="GO" id="GO:0022857">
    <property type="term" value="F:transmembrane transporter activity"/>
    <property type="evidence" value="ECO:0007669"/>
    <property type="project" value="InterPro"/>
</dbReference>
<dbReference type="PANTHER" id="PTHR42718:SF9">
    <property type="entry name" value="MAJOR FACILITATOR SUPERFAMILY MULTIDRUG TRANSPORTER MFSC"/>
    <property type="match status" value="1"/>
</dbReference>
<feature type="transmembrane region" description="Helical" evidence="7">
    <location>
        <begin position="19"/>
        <end position="38"/>
    </location>
</feature>
<sequence>MVVPALHVLQVQLHTTSTWSAWILSVFLLTSAASTPLLSKLGDRFSKRKVLLLVLATYLIGTLGCAAAGSIGVLIGCRALQGVSLAALPLSFGILRDALPQHRLRSGLGLVSGTIGVGAGIGLVVGGLVVDHQSWRWLFAIAAVLILGAMGLVAKYVPDQRSGSNEPVDVPGAVLLALVLVALLLALTKGTSWGWASTGTLALFGVSVVLLAVLVVTERRSVAPLIDPAVVAGRSLLSVHGAAFVFGVVSFVFYVLLPAFAQTAADQRLPGGRTVGYGMGADVTVAGLLLLPGSLALLPTGPLAGLMQRLTSARATLASGFAVMAVGAISLCFWNGNGWQLAAGYLVVGIGSGLVLGGIPSVISDLTEARRTATANGVNTVVRTAGGVVGSQLAAALLAAWHIAGSEIPTRDAFITAFWIAAAVAAAGGLLCWAGIRSSTIPAPRTPEVAVQRHQGTGSPRQ</sequence>
<evidence type="ECO:0000256" key="5">
    <source>
        <dbReference type="ARBA" id="ARBA00023136"/>
    </source>
</evidence>
<feature type="transmembrane region" description="Helical" evidence="7">
    <location>
        <begin position="342"/>
        <end position="363"/>
    </location>
</feature>
<keyword evidence="6" id="KW-0046">Antibiotic resistance</keyword>
<dbReference type="PROSITE" id="PS50850">
    <property type="entry name" value="MFS"/>
    <property type="match status" value="1"/>
</dbReference>
<feature type="transmembrane region" description="Helical" evidence="7">
    <location>
        <begin position="79"/>
        <end position="95"/>
    </location>
</feature>
<dbReference type="InterPro" id="IPR020846">
    <property type="entry name" value="MFS_dom"/>
</dbReference>
<protein>
    <submittedName>
        <fullName evidence="9">MFS transporter</fullName>
    </submittedName>
</protein>
<dbReference type="EMBL" id="BLAG01000020">
    <property type="protein sequence ID" value="GES33580.1"/>
    <property type="molecule type" value="Genomic_DNA"/>
</dbReference>
<dbReference type="Gene3D" id="1.20.1250.20">
    <property type="entry name" value="MFS general substrate transporter like domains"/>
    <property type="match status" value="1"/>
</dbReference>
<feature type="domain" description="Major facilitator superfamily (MFS) profile" evidence="8">
    <location>
        <begin position="1"/>
        <end position="440"/>
    </location>
</feature>
<proteinExistence type="predicted"/>
<dbReference type="PANTHER" id="PTHR42718">
    <property type="entry name" value="MAJOR FACILITATOR SUPERFAMILY MULTIDRUG TRANSPORTER MFSC"/>
    <property type="match status" value="1"/>
</dbReference>
<evidence type="ECO:0000259" key="8">
    <source>
        <dbReference type="PROSITE" id="PS50850"/>
    </source>
</evidence>
<dbReference type="SUPFAM" id="SSF103473">
    <property type="entry name" value="MFS general substrate transporter"/>
    <property type="match status" value="1"/>
</dbReference>
<feature type="transmembrane region" description="Helical" evidence="7">
    <location>
        <begin position="416"/>
        <end position="436"/>
    </location>
</feature>
<accession>A0A5J4LPR6</accession>
<evidence type="ECO:0000313" key="10">
    <source>
        <dbReference type="Proteomes" id="UP000325598"/>
    </source>
</evidence>
<feature type="transmembrane region" description="Helical" evidence="7">
    <location>
        <begin position="135"/>
        <end position="156"/>
    </location>
</feature>
<feature type="transmembrane region" description="Helical" evidence="7">
    <location>
        <begin position="237"/>
        <end position="257"/>
    </location>
</feature>
<evidence type="ECO:0000256" key="3">
    <source>
        <dbReference type="ARBA" id="ARBA00022692"/>
    </source>
</evidence>
<dbReference type="GO" id="GO:0005886">
    <property type="term" value="C:plasma membrane"/>
    <property type="evidence" value="ECO:0007669"/>
    <property type="project" value="UniProtKB-SubCell"/>
</dbReference>
<dbReference type="Proteomes" id="UP000325598">
    <property type="component" value="Unassembled WGS sequence"/>
</dbReference>
<comment type="subcellular location">
    <subcellularLocation>
        <location evidence="1">Cell membrane</location>
        <topology evidence="1">Multi-pass membrane protein</topology>
    </subcellularLocation>
</comment>
<dbReference type="InterPro" id="IPR036259">
    <property type="entry name" value="MFS_trans_sf"/>
</dbReference>
<organism evidence="9 10">
    <name type="scientific">Streptomyces angustmyceticus</name>
    <dbReference type="NCBI Taxonomy" id="285578"/>
    <lineage>
        <taxon>Bacteria</taxon>
        <taxon>Bacillati</taxon>
        <taxon>Actinomycetota</taxon>
        <taxon>Actinomycetes</taxon>
        <taxon>Kitasatosporales</taxon>
        <taxon>Streptomycetaceae</taxon>
        <taxon>Streptomyces</taxon>
    </lineage>
</organism>
<dbReference type="Gene3D" id="1.20.1720.10">
    <property type="entry name" value="Multidrug resistance protein D"/>
    <property type="match status" value="1"/>
</dbReference>
<evidence type="ECO:0000256" key="1">
    <source>
        <dbReference type="ARBA" id="ARBA00004651"/>
    </source>
</evidence>
<keyword evidence="3 7" id="KW-0812">Transmembrane</keyword>
<evidence type="ECO:0000256" key="6">
    <source>
        <dbReference type="ARBA" id="ARBA00023251"/>
    </source>
</evidence>
<comment type="caution">
    <text evidence="9">The sequence shown here is derived from an EMBL/GenBank/DDBJ whole genome shotgun (WGS) entry which is preliminary data.</text>
</comment>
<dbReference type="Pfam" id="PF07690">
    <property type="entry name" value="MFS_1"/>
    <property type="match status" value="1"/>
</dbReference>
<dbReference type="AlphaFoldDB" id="A0A5J4LPR6"/>
<name>A0A5J4LPR6_9ACTN</name>
<feature type="transmembrane region" description="Helical" evidence="7">
    <location>
        <begin position="50"/>
        <end position="73"/>
    </location>
</feature>